<dbReference type="PANTHER" id="PTHR21679">
    <property type="entry name" value="DOMAIN OF UNKNOWN FUNCTION DB DOMAIN-CONTAINING PROTEIN-RELATED"/>
    <property type="match status" value="1"/>
</dbReference>
<feature type="domain" description="Domain of unknown function DB" evidence="1">
    <location>
        <begin position="345"/>
        <end position="443"/>
    </location>
</feature>
<dbReference type="WBParaSite" id="ALUE_0001390501-mRNA-1">
    <property type="protein sequence ID" value="ALUE_0001390501-mRNA-1"/>
    <property type="gene ID" value="ALUE_0001390501"/>
</dbReference>
<organism evidence="2 3">
    <name type="scientific">Ascaris lumbricoides</name>
    <name type="common">Giant roundworm</name>
    <dbReference type="NCBI Taxonomy" id="6252"/>
    <lineage>
        <taxon>Eukaryota</taxon>
        <taxon>Metazoa</taxon>
        <taxon>Ecdysozoa</taxon>
        <taxon>Nematoda</taxon>
        <taxon>Chromadorea</taxon>
        <taxon>Rhabditida</taxon>
        <taxon>Spirurina</taxon>
        <taxon>Ascaridomorpha</taxon>
        <taxon>Ascaridoidea</taxon>
        <taxon>Ascarididae</taxon>
        <taxon>Ascaris</taxon>
    </lineage>
</organism>
<dbReference type="AlphaFoldDB" id="A0A0M3I920"/>
<dbReference type="Pfam" id="PF01682">
    <property type="entry name" value="DB"/>
    <property type="match status" value="1"/>
</dbReference>
<sequence length="449" mass="48575">MRSQLCIFYLIGFIYAENSFNKAIFECHRMPISFCCTSRLRENCLSHCSAIHCIGDSFYKQVIDFIAVIDRQLSRVKSQSRAASIPPKSSPTDTPGGFDLSIDYTVDEVNSGGDSGPVDLATTFHNGKHDGETFHRRSGSLFPSGPPLAQTPFPTLIPLIAITDTPENSGAIAISITSSPFMVTSQVLLMKGNVLVDRTTDLESEKFDGSDKSIAELIDGTSSSEVLVPWSNIDYDTDPRPILVSPNPPSIPPHSFIASSSSSNSNGMKPSVVSEKRMWSIKMTPHLGSSDFNGNWKKLSPWGKIGTKSTALEENVALGKAKCGVAPEFLPCVPTPIANARMVECCRAKLLPVGCQNLCRYDVTQNEIKAALDASQCGILHVAPIVQCASGGHDNIDCCCYKQVAQKSGPQCEVFCRAGDGIKGLGLQHLICNTVMNDLIMCHHAGLRR</sequence>
<name>A0A0M3I920_ASCLU</name>
<protein>
    <submittedName>
        <fullName evidence="3">DB domain-containing protein</fullName>
    </submittedName>
</protein>
<evidence type="ECO:0000313" key="3">
    <source>
        <dbReference type="WBParaSite" id="ALUE_0001390501-mRNA-1"/>
    </source>
</evidence>
<evidence type="ECO:0000259" key="1">
    <source>
        <dbReference type="Pfam" id="PF01682"/>
    </source>
</evidence>
<dbReference type="InterPro" id="IPR002602">
    <property type="entry name" value="DB"/>
</dbReference>
<evidence type="ECO:0000313" key="2">
    <source>
        <dbReference type="Proteomes" id="UP000036681"/>
    </source>
</evidence>
<reference evidence="3" key="1">
    <citation type="submission" date="2017-02" db="UniProtKB">
        <authorList>
            <consortium name="WormBaseParasite"/>
        </authorList>
    </citation>
    <scope>IDENTIFICATION</scope>
</reference>
<keyword evidence="2" id="KW-1185">Reference proteome</keyword>
<accession>A0A0M3I920</accession>
<dbReference type="PANTHER" id="PTHR21679:SF5">
    <property type="entry name" value="DOMAIN OF UNKNOWN FUNCTION DB DOMAIN-CONTAINING PROTEIN"/>
    <property type="match status" value="1"/>
</dbReference>
<dbReference type="Proteomes" id="UP000036681">
    <property type="component" value="Unplaced"/>
</dbReference>
<proteinExistence type="predicted"/>